<feature type="region of interest" description="Disordered" evidence="1">
    <location>
        <begin position="300"/>
        <end position="355"/>
    </location>
</feature>
<feature type="signal peptide" evidence="3">
    <location>
        <begin position="1"/>
        <end position="29"/>
    </location>
</feature>
<proteinExistence type="predicted"/>
<dbReference type="GO" id="GO:0005886">
    <property type="term" value="C:plasma membrane"/>
    <property type="evidence" value="ECO:0007669"/>
    <property type="project" value="TreeGrafter"/>
</dbReference>
<dbReference type="SUPFAM" id="SSF49265">
    <property type="entry name" value="Fibronectin type III"/>
    <property type="match status" value="1"/>
</dbReference>
<dbReference type="EMBL" id="JAINUG010000050">
    <property type="protein sequence ID" value="KAJ8405027.1"/>
    <property type="molecule type" value="Genomic_DNA"/>
</dbReference>
<dbReference type="AlphaFoldDB" id="A0AAD7WQ03"/>
<gene>
    <name evidence="5" type="ORF">AAFF_G00329480</name>
</gene>
<dbReference type="InterPro" id="IPR013783">
    <property type="entry name" value="Ig-like_fold"/>
</dbReference>
<protein>
    <recommendedName>
        <fullName evidence="4">Fibronectin type-III domain-containing protein</fullName>
    </recommendedName>
</protein>
<dbReference type="InterPro" id="IPR050650">
    <property type="entry name" value="Type-II_Cytokine-TF_Rcpt"/>
</dbReference>
<dbReference type="PANTHER" id="PTHR20859">
    <property type="entry name" value="INTERFERON/INTERLEUKIN RECEPTOR"/>
    <property type="match status" value="1"/>
</dbReference>
<feature type="transmembrane region" description="Helical" evidence="2">
    <location>
        <begin position="203"/>
        <end position="227"/>
    </location>
</feature>
<evidence type="ECO:0000259" key="4">
    <source>
        <dbReference type="Pfam" id="PF01108"/>
    </source>
</evidence>
<dbReference type="GO" id="GO:0004896">
    <property type="term" value="F:cytokine receptor activity"/>
    <property type="evidence" value="ECO:0007669"/>
    <property type="project" value="TreeGrafter"/>
</dbReference>
<feature type="compositionally biased region" description="Low complexity" evidence="1">
    <location>
        <begin position="310"/>
        <end position="324"/>
    </location>
</feature>
<evidence type="ECO:0000256" key="2">
    <source>
        <dbReference type="SAM" id="Phobius"/>
    </source>
</evidence>
<evidence type="ECO:0000313" key="6">
    <source>
        <dbReference type="Proteomes" id="UP001221898"/>
    </source>
</evidence>
<dbReference type="InterPro" id="IPR003961">
    <property type="entry name" value="FN3_dom"/>
</dbReference>
<evidence type="ECO:0000256" key="1">
    <source>
        <dbReference type="SAM" id="MobiDB-lite"/>
    </source>
</evidence>
<keyword evidence="2" id="KW-0812">Transmembrane</keyword>
<keyword evidence="3" id="KW-0732">Signal</keyword>
<organism evidence="5 6">
    <name type="scientific">Aldrovandia affinis</name>
    <dbReference type="NCBI Taxonomy" id="143900"/>
    <lineage>
        <taxon>Eukaryota</taxon>
        <taxon>Metazoa</taxon>
        <taxon>Chordata</taxon>
        <taxon>Craniata</taxon>
        <taxon>Vertebrata</taxon>
        <taxon>Euteleostomi</taxon>
        <taxon>Actinopterygii</taxon>
        <taxon>Neopterygii</taxon>
        <taxon>Teleostei</taxon>
        <taxon>Notacanthiformes</taxon>
        <taxon>Halosauridae</taxon>
        <taxon>Aldrovandia</taxon>
    </lineage>
</organism>
<keyword evidence="2" id="KW-0472">Membrane</keyword>
<keyword evidence="6" id="KW-1185">Reference proteome</keyword>
<evidence type="ECO:0000313" key="5">
    <source>
        <dbReference type="EMBL" id="KAJ8405027.1"/>
    </source>
</evidence>
<feature type="compositionally biased region" description="Pro residues" evidence="1">
    <location>
        <begin position="454"/>
        <end position="464"/>
    </location>
</feature>
<dbReference type="PANTHER" id="PTHR20859:SF53">
    <property type="entry name" value="INTERLEUKIN-22 RECEPTOR SUBUNIT ALPHA-1"/>
    <property type="match status" value="1"/>
</dbReference>
<dbReference type="Gene3D" id="2.60.40.10">
    <property type="entry name" value="Immunoglobulins"/>
    <property type="match status" value="2"/>
</dbReference>
<reference evidence="5" key="1">
    <citation type="journal article" date="2023" name="Science">
        <title>Genome structures resolve the early diversification of teleost fishes.</title>
        <authorList>
            <person name="Parey E."/>
            <person name="Louis A."/>
            <person name="Montfort J."/>
            <person name="Bouchez O."/>
            <person name="Roques C."/>
            <person name="Iampietro C."/>
            <person name="Lluch J."/>
            <person name="Castinel A."/>
            <person name="Donnadieu C."/>
            <person name="Desvignes T."/>
            <person name="Floi Bucao C."/>
            <person name="Jouanno E."/>
            <person name="Wen M."/>
            <person name="Mejri S."/>
            <person name="Dirks R."/>
            <person name="Jansen H."/>
            <person name="Henkel C."/>
            <person name="Chen W.J."/>
            <person name="Zahm M."/>
            <person name="Cabau C."/>
            <person name="Klopp C."/>
            <person name="Thompson A.W."/>
            <person name="Robinson-Rechavi M."/>
            <person name="Braasch I."/>
            <person name="Lecointre G."/>
            <person name="Bobe J."/>
            <person name="Postlethwait J.H."/>
            <person name="Berthelot C."/>
            <person name="Roest Crollius H."/>
            <person name="Guiguen Y."/>
        </authorList>
    </citation>
    <scope>NUCLEOTIDE SEQUENCE</scope>
    <source>
        <strain evidence="5">NC1722</strain>
    </source>
</reference>
<evidence type="ECO:0000256" key="3">
    <source>
        <dbReference type="SAM" id="SignalP"/>
    </source>
</evidence>
<name>A0AAD7WQ03_9TELE</name>
<dbReference type="Pfam" id="PF01108">
    <property type="entry name" value="Tissue_fac"/>
    <property type="match status" value="1"/>
</dbReference>
<feature type="region of interest" description="Disordered" evidence="1">
    <location>
        <begin position="438"/>
        <end position="464"/>
    </location>
</feature>
<accession>A0AAD7WQ03</accession>
<keyword evidence="2" id="KW-1133">Transmembrane helix</keyword>
<comment type="caution">
    <text evidence="5">The sequence shown here is derived from an EMBL/GenBank/DDBJ whole genome shotgun (WGS) entry which is preliminary data.</text>
</comment>
<feature type="chain" id="PRO_5042197183" description="Fibronectin type-III domain-containing protein" evidence="3">
    <location>
        <begin position="30"/>
        <end position="534"/>
    </location>
</feature>
<dbReference type="Proteomes" id="UP001221898">
    <property type="component" value="Unassembled WGS sequence"/>
</dbReference>
<sequence>MGFSSHLMDMCLWTVVFLALCCTGHMTTSVSPLKARKNPVYFESRDFLNQLHWERKDEITGETFLYSVQYKIYGEEWKDKEECQKITTLFLPLQSTVLGPPDVSIFPGLKSLNLSVRLPKDLYDKPFVGDLISSPGLVLYTANLTYDNKTDKVEKNVSQILFNHLQNNREYRVSVRYIFPLNKQSEVFEVLVKTLNASASLDLFIIPALLASLILASFFLAFCQMFVRRKSLMPNSLDLLERQRPSPLLTFHAESTTTVEVCTGVTRVCVAGKRPAAQVGTLDSYTPQVCDPSDEPWHCQSYASRQGEPSAQSSSTQSSTNYSQLFIQRQGSGEGADRVPLTIGTETTDNAPQGWATKLDNPTPLGAAGTFASLLFQGAPLEPQLDHFSGEEPRGGTLVVPTFRRSDGALVVTSLFTCTQLGGEPGVASTAVGEVSLDNGVRGNEGGSSYLPNQAPPPSSAGPPPVWESCYCPPNTVPAWNTPMNGHAPSGYRPNEQEGVALLPTTLQDTGPSGGSAGGVEMFFPELWGIKVQE</sequence>
<dbReference type="InterPro" id="IPR036116">
    <property type="entry name" value="FN3_sf"/>
</dbReference>
<feature type="domain" description="Fibronectin type-III" evidence="4">
    <location>
        <begin position="16"/>
        <end position="96"/>
    </location>
</feature>